<evidence type="ECO:0000256" key="2">
    <source>
        <dbReference type="ARBA" id="ARBA00004127"/>
    </source>
</evidence>
<feature type="domain" description="DUF2921" evidence="12">
    <location>
        <begin position="370"/>
        <end position="545"/>
    </location>
</feature>
<evidence type="ECO:0000313" key="14">
    <source>
        <dbReference type="Proteomes" id="UP000823749"/>
    </source>
</evidence>
<dbReference type="InterPro" id="IPR057425">
    <property type="entry name" value="DUF2921_N"/>
</dbReference>
<evidence type="ECO:0000256" key="10">
    <source>
        <dbReference type="SAM" id="Phobius"/>
    </source>
</evidence>
<keyword evidence="8 10" id="KW-1133">Transmembrane helix</keyword>
<feature type="domain" description="DUF2921" evidence="12">
    <location>
        <begin position="193"/>
        <end position="344"/>
    </location>
</feature>
<feature type="transmembrane region" description="Helical" evidence="10">
    <location>
        <begin position="685"/>
        <end position="703"/>
    </location>
</feature>
<evidence type="ECO:0000259" key="11">
    <source>
        <dbReference type="Pfam" id="PF11145"/>
    </source>
</evidence>
<keyword evidence="5" id="KW-0808">Transferase</keyword>
<sequence length="961" mass="108969">MVPESTPTAPSTTTFPHVSPILVHYTGGDRILNNDNNISSKFSLKSEKYFLLNPTQNISGTNTSGVYKIEAYLFFQSRRNILEFAFYGFWSQYSGKLCMVGSGYWHSNKGNLINLDAVLKLNYPMNLTIFNSLITGKLESLASPNDPYYFEPVSLLEYGSSSNYQYSLVSGKFDRDCRGGIDIPKSLSLGLNPGLFCSSMKSGRNKFFNLEYSNDCSSSKNCTPLGKDDNDELPSEMTLTSIKCSEEERKVQYLIEFGSGNRPFDLTTMLVGEGSWDEKKNQLCIVACRFLNSTSSLESARIGDCSIRLSLRYPAIWSIRNRTSIVGQIWSNKTPNGSGYFHGIGFRSRYNSIFEVRGLRYEYTLTDKVRELCPFNKPVLKKGDRYPKWNSNDLAVDMLVRDSTGNHSWSYATPSFFDDQNYVLKKFDISTSMMDTTEVEGKSTYRGPLNISYTISPYRTYQNSSTVSGKIPHSMFHISAEGLYDEETGSLCMVGCRKLSTGETMDCEILLKFQFPPVNAKKGVKIRGSIESTREEADPLYFKQLEITAWPYYREEAERSVRRLDLEIVMVLISNTLACVFVGLQILYAKRNRQVLPFVSLVMLLFLTLGHMIPLVLNLEALFIGNWNRNNVLLGSGGWVEANEVVVRVIAMVAFLLHFRLLQLAFSARLGNENYKGLWVAEKKALFVSTTLYTLGLLFVLFLSTRKQNHSKPIDSSTSVVHHIHYIRRDLRSFGGLVLDGFLLPQILLNIFQISTKDALSRPFYIGTTCVRILPRAYDLYRTYHNARTQFDGAYIFANPNEDFYSPRSDVVISFWCVLFAVVIYLQQRFGVLSSSSTSLSYSPHCASMVPEPTPTALSSTIFPYLRPVLSHYNGGDRILNNIPLGFEKYFRFLPAQNISKTNTTGIYKIEACLMFESPEYYDLRSSTYGGSYFPSNHTGRNSLRFVLNGFWSEYSGKLYV</sequence>
<feature type="domain" description="DUF2921" evidence="12">
    <location>
        <begin position="43"/>
        <end position="154"/>
    </location>
</feature>
<keyword evidence="14" id="KW-1185">Reference proteome</keyword>
<dbReference type="InterPro" id="IPR021319">
    <property type="entry name" value="DUF2921"/>
</dbReference>
<comment type="subcellular location">
    <subcellularLocation>
        <location evidence="2">Endomembrane system</location>
        <topology evidence="2">Multi-pass membrane protein</topology>
    </subcellularLocation>
</comment>
<proteinExistence type="predicted"/>
<name>A0AAV6KG50_9ERIC</name>
<feature type="transmembrane region" description="Helical" evidence="10">
    <location>
        <begin position="568"/>
        <end position="589"/>
    </location>
</feature>
<protein>
    <recommendedName>
        <fullName evidence="4">RING-type E3 ubiquitin transferase</fullName>
        <ecNumber evidence="4">2.3.2.27</ecNumber>
    </recommendedName>
</protein>
<comment type="catalytic activity">
    <reaction evidence="1">
        <text>S-ubiquitinyl-[E2 ubiquitin-conjugating enzyme]-L-cysteine + [acceptor protein]-L-lysine = [E2 ubiquitin-conjugating enzyme]-L-cysteine + N(6)-ubiquitinyl-[acceptor protein]-L-lysine.</text>
        <dbReference type="EC" id="2.3.2.27"/>
    </reaction>
</comment>
<comment type="pathway">
    <text evidence="3">Protein modification; protein ubiquitination.</text>
</comment>
<dbReference type="EC" id="2.3.2.27" evidence="4"/>
<dbReference type="Pfam" id="PF11145">
    <property type="entry name" value="DUF2921"/>
    <property type="match status" value="1"/>
</dbReference>
<dbReference type="GO" id="GO:0012505">
    <property type="term" value="C:endomembrane system"/>
    <property type="evidence" value="ECO:0007669"/>
    <property type="project" value="UniProtKB-SubCell"/>
</dbReference>
<feature type="transmembrane region" description="Helical" evidence="10">
    <location>
        <begin position="811"/>
        <end position="827"/>
    </location>
</feature>
<evidence type="ECO:0000256" key="3">
    <source>
        <dbReference type="ARBA" id="ARBA00004906"/>
    </source>
</evidence>
<evidence type="ECO:0000256" key="8">
    <source>
        <dbReference type="ARBA" id="ARBA00022989"/>
    </source>
</evidence>
<organism evidence="13 14">
    <name type="scientific">Rhododendron griersonianum</name>
    <dbReference type="NCBI Taxonomy" id="479676"/>
    <lineage>
        <taxon>Eukaryota</taxon>
        <taxon>Viridiplantae</taxon>
        <taxon>Streptophyta</taxon>
        <taxon>Embryophyta</taxon>
        <taxon>Tracheophyta</taxon>
        <taxon>Spermatophyta</taxon>
        <taxon>Magnoliopsida</taxon>
        <taxon>eudicotyledons</taxon>
        <taxon>Gunneridae</taxon>
        <taxon>Pentapetalae</taxon>
        <taxon>asterids</taxon>
        <taxon>Ericales</taxon>
        <taxon>Ericaceae</taxon>
        <taxon>Ericoideae</taxon>
        <taxon>Rhodoreae</taxon>
        <taxon>Rhododendron</taxon>
    </lineage>
</organism>
<dbReference type="PANTHER" id="PTHR33389:SF18">
    <property type="entry name" value="OS01G0677900 PROTEIN"/>
    <property type="match status" value="1"/>
</dbReference>
<comment type="caution">
    <text evidence="13">The sequence shown here is derived from an EMBL/GenBank/DDBJ whole genome shotgun (WGS) entry which is preliminary data.</text>
</comment>
<dbReference type="EMBL" id="JACTNZ010000004">
    <property type="protein sequence ID" value="KAG5551254.1"/>
    <property type="molecule type" value="Genomic_DNA"/>
</dbReference>
<accession>A0AAV6KG50</accession>
<dbReference type="AlphaFoldDB" id="A0AAV6KG50"/>
<dbReference type="Proteomes" id="UP000823749">
    <property type="component" value="Chromosome 4"/>
</dbReference>
<evidence type="ECO:0000256" key="5">
    <source>
        <dbReference type="ARBA" id="ARBA00022679"/>
    </source>
</evidence>
<dbReference type="PANTHER" id="PTHR33389">
    <property type="entry name" value="FAMILY PROTEIN, PUTATIVE (DUF2921)-RELATED"/>
    <property type="match status" value="1"/>
</dbReference>
<evidence type="ECO:0000256" key="9">
    <source>
        <dbReference type="ARBA" id="ARBA00023136"/>
    </source>
</evidence>
<keyword evidence="9 10" id="KW-0472">Membrane</keyword>
<keyword evidence="6 10" id="KW-0812">Transmembrane</keyword>
<gene>
    <name evidence="13" type="ORF">RHGRI_009619</name>
</gene>
<reference evidence="13" key="1">
    <citation type="submission" date="2020-08" db="EMBL/GenBank/DDBJ databases">
        <title>Plant Genome Project.</title>
        <authorList>
            <person name="Zhang R.-G."/>
        </authorList>
    </citation>
    <scope>NUCLEOTIDE SEQUENCE</scope>
    <source>
        <strain evidence="13">WSP0</strain>
        <tissue evidence="13">Leaf</tissue>
    </source>
</reference>
<dbReference type="GO" id="GO:0061630">
    <property type="term" value="F:ubiquitin protein ligase activity"/>
    <property type="evidence" value="ECO:0007669"/>
    <property type="project" value="UniProtKB-EC"/>
</dbReference>
<evidence type="ECO:0000313" key="13">
    <source>
        <dbReference type="EMBL" id="KAG5551254.1"/>
    </source>
</evidence>
<evidence type="ECO:0000256" key="6">
    <source>
        <dbReference type="ARBA" id="ARBA00022692"/>
    </source>
</evidence>
<dbReference type="Pfam" id="PF25333">
    <property type="entry name" value="DUF2921_N"/>
    <property type="match status" value="3"/>
</dbReference>
<feature type="transmembrane region" description="Helical" evidence="10">
    <location>
        <begin position="601"/>
        <end position="625"/>
    </location>
</feature>
<evidence type="ECO:0000256" key="7">
    <source>
        <dbReference type="ARBA" id="ARBA00022786"/>
    </source>
</evidence>
<evidence type="ECO:0000256" key="1">
    <source>
        <dbReference type="ARBA" id="ARBA00000900"/>
    </source>
</evidence>
<evidence type="ECO:0000259" key="12">
    <source>
        <dbReference type="Pfam" id="PF25333"/>
    </source>
</evidence>
<feature type="domain" description="SWEET-like" evidence="11">
    <location>
        <begin position="557"/>
        <end position="831"/>
    </location>
</feature>
<evidence type="ECO:0000256" key="4">
    <source>
        <dbReference type="ARBA" id="ARBA00012483"/>
    </source>
</evidence>
<keyword evidence="7" id="KW-0833">Ubl conjugation pathway</keyword>